<reference evidence="2 3" key="1">
    <citation type="submission" date="2017-09" db="EMBL/GenBank/DDBJ databases">
        <title>Genomics of the genus Arcobacter.</title>
        <authorList>
            <person name="Perez-Cataluna A."/>
            <person name="Figueras M.J."/>
            <person name="Salas-Masso N."/>
        </authorList>
    </citation>
    <scope>NUCLEOTIDE SEQUENCE [LARGE SCALE GENOMIC DNA]</scope>
    <source>
        <strain evidence="2 3">F156-34</strain>
    </source>
</reference>
<dbReference type="Proteomes" id="UP000289718">
    <property type="component" value="Unassembled WGS sequence"/>
</dbReference>
<gene>
    <name evidence="2" type="ORF">CP965_09745</name>
</gene>
<dbReference type="AlphaFoldDB" id="A0A4Q1AR70"/>
<keyword evidence="3" id="KW-1185">Reference proteome</keyword>
<dbReference type="RefSeq" id="WP_129061923.1">
    <property type="nucleotide sequence ID" value="NZ_NXIE01000004.1"/>
</dbReference>
<sequence length="105" mass="12525">MFNSNNPYSLKNLEKSMKASQLNINVVKEVLKNEKIREIQTKNELNKTLKKNKEHKSTLLNYLKQIEKNILKLNQIINFLLEEKRVSKVEPLNLLSIQKEEHKYF</sequence>
<protein>
    <submittedName>
        <fullName evidence="2">Uncharacterized protein</fullName>
    </submittedName>
</protein>
<accession>A0A4Q1AR70</accession>
<proteinExistence type="predicted"/>
<evidence type="ECO:0000256" key="1">
    <source>
        <dbReference type="SAM" id="Coils"/>
    </source>
</evidence>
<organism evidence="2 3">
    <name type="scientific">Halarcobacter mediterraneus</name>
    <dbReference type="NCBI Taxonomy" id="2023153"/>
    <lineage>
        <taxon>Bacteria</taxon>
        <taxon>Pseudomonadati</taxon>
        <taxon>Campylobacterota</taxon>
        <taxon>Epsilonproteobacteria</taxon>
        <taxon>Campylobacterales</taxon>
        <taxon>Arcobacteraceae</taxon>
        <taxon>Halarcobacter</taxon>
    </lineage>
</organism>
<dbReference type="EMBL" id="NXIE01000004">
    <property type="protein sequence ID" value="RXK12054.1"/>
    <property type="molecule type" value="Genomic_DNA"/>
</dbReference>
<evidence type="ECO:0000313" key="3">
    <source>
        <dbReference type="Proteomes" id="UP000289718"/>
    </source>
</evidence>
<feature type="coiled-coil region" evidence="1">
    <location>
        <begin position="10"/>
        <end position="83"/>
    </location>
</feature>
<name>A0A4Q1AR70_9BACT</name>
<evidence type="ECO:0000313" key="2">
    <source>
        <dbReference type="EMBL" id="RXK12054.1"/>
    </source>
</evidence>
<comment type="caution">
    <text evidence="2">The sequence shown here is derived from an EMBL/GenBank/DDBJ whole genome shotgun (WGS) entry which is preliminary data.</text>
</comment>
<keyword evidence="1" id="KW-0175">Coiled coil</keyword>